<dbReference type="InterPro" id="IPR003344">
    <property type="entry name" value="Big_1_dom"/>
</dbReference>
<comment type="caution">
    <text evidence="6">The sequence shown here is derived from an EMBL/GenBank/DDBJ whole genome shotgun (WGS) entry which is preliminary data.</text>
</comment>
<sequence length="1715" mass="184347">MFLFKFCSESFATIYLVQENKTGIYNSGLEGEKTLRKKWKKSSLVSLLLSIFIVMNLVAPAYAAGGGAQGGTYFTDDDNWNGDTTGNGVPTASQNNMDVGGNKIKNGDSKYPIDFKITGVDKQMTKSAYLLIRALDVDEYDGSSGTGEWDRVYFSSDPMDIQLGSSYTTKWPAGTPTGDYRKEFKKEAYVGALSGNNETWNTTVLSVDPSKITPGQQNYFVGISTHHYTNATTAFANWVVQVDWGQLVIDGGVRETGEITKGTYELVKGTDGKYKMIVDTGFLPKITGNFAMEVSLIKKVVNPDGTVDEQNLDTATKRFTGATANNVVKPWEDIELGSNLNPNEEYFVNILLFDDRGATTDNNGKAIPIDPGKAQHIYTVSTDSNFIKSGAQYEPTSFTADEFKNKFYKLNGSPNGDNLTKIQIKTLPDPAQGKLVIDDGTNPPTDVTTINQEITIGQLPYLKFKPIGEFTQPVTFKWNGFDTEYALFDANVTIIPNKAPTVDGINKTANKGDTISFVTGDFTGSKFVDPEPDALNNVIFVTLPDPSKGKLVLDNGSGTPVTVATYQSIPAVDLGKLKFIPESGTTGTVTFDWNGSDGIQYAQVPKTVTIQINNPPVVTDITKTGHAGAVIYFSAADFSVAPAYKDTDHDDLAQVKLVIPSNFDTLGKLWYTPVSSSVYTAIAQGSTVTIPKSQLDTLKFQPSASLPNGSTVTFSWNGNDGKVYADSPALVKIAYNGVPVASPLEISAEEGTQPITIVLKGTDLETVTGLVYGIQSNPAKGTLVKATVNNPDGDKWIYTPNPAFTGTDSFTYTVKDSDGQTSQPATVKIEVNKSLDGWAGNKNQGDPNVVKVIPGQLLQLSAVSSLQAAEVTATVNGKPVVLTLLNPATAISDGFKKWGTATYKLPEATTPGEYTVSFTAAAADHTVLPAEPGAKLADNKFQAAEPAVLKLKADPEKILGDGKSTTKLTAVLTDVQGNPIANSEVVFSATAGGSIIGPDRVFTDSQGIAVVTFKSDKITGVAEQQIPVKATVLDIPKGVYGHDQIVITFLPPTISGVLTKGESHQAVPGATVRVTLDVNNDGKIEPGVDFDQTIVTKADGSYSLPVPEGDREYTLEFTQTVNIGGVETPVTYTQKAAVGNVNGDGNENFDSEETVTGMVLLKKPDGKPSLFNTDLVNKMTVYLKDAHGNYISDGSGKPKGFELQGQGVFNASGLTKGTTYSLEIRYEIEPGQEIVIKRSTVQVTASGEMNISQELVDPYGVITNAVTKEVLPGSKVMLYYADTQRNKDNGKIPNTGVVLPVILGFAPNDNKSPDQLTDATGFYAYFVYPNTDYYLVITKEGFVSKTSDTISVGTDLVQYNAELNPIRRSSGHSSGSSYVPSSPNVTLNLSVDKSLVKEGGQSTITVDYKNQSSSPLAAGVISITLPAGAELVNANGGKVDGRSISWNVNDLAAGQAGSFKVDVKWGLLAAADAQYDIPGQFAVNGNSADSVKADSTVKIKVFSDRFDNLKHQRYILGYPNGKFQPDNSLTRAELAAIVARLTENVKVSDALSYNDINEGHWAANYVKIATKHGYFSGFEDGSFRPEAQVSRGELASVMARFLKLNVSGTGELHFTDTQGHWSGDAIEELYRGKFLSGYPDGTFKPQDSIRRVEAVTMINRMLYRGPVKGIEALFPDVTENHWGFGDVQEATSSHESVRNEDGSETWKNKLVDDVQ</sequence>
<evidence type="ECO:0000259" key="4">
    <source>
        <dbReference type="PROSITE" id="PS51127"/>
    </source>
</evidence>
<dbReference type="Pfam" id="PF17963">
    <property type="entry name" value="Big_9"/>
    <property type="match status" value="1"/>
</dbReference>
<keyword evidence="3" id="KW-0472">Membrane</keyword>
<feature type="transmembrane region" description="Helical" evidence="3">
    <location>
        <begin position="43"/>
        <end position="63"/>
    </location>
</feature>
<dbReference type="InterPro" id="IPR013783">
    <property type="entry name" value="Ig-like_fold"/>
</dbReference>
<name>A0A972GMJ3_9BACL</name>
<organism evidence="6 7">
    <name type="scientific">Paenibacillus foliorum</name>
    <dbReference type="NCBI Taxonomy" id="2654974"/>
    <lineage>
        <taxon>Bacteria</taxon>
        <taxon>Bacillati</taxon>
        <taxon>Bacillota</taxon>
        <taxon>Bacilli</taxon>
        <taxon>Bacillales</taxon>
        <taxon>Paenibacillaceae</taxon>
        <taxon>Paenibacillus</taxon>
    </lineage>
</organism>
<dbReference type="Pfam" id="PF00395">
    <property type="entry name" value="SLH"/>
    <property type="match status" value="3"/>
</dbReference>
<dbReference type="InterPro" id="IPR008969">
    <property type="entry name" value="CarboxyPept-like_regulatory"/>
</dbReference>
<dbReference type="Gene3D" id="2.60.40.10">
    <property type="entry name" value="Immunoglobulins"/>
    <property type="match status" value="1"/>
</dbReference>
<dbReference type="SUPFAM" id="SSF49373">
    <property type="entry name" value="Invasin/intimin cell-adhesion fragments"/>
    <property type="match status" value="1"/>
</dbReference>
<feature type="domain" description="SLH" evidence="5">
    <location>
        <begin position="1489"/>
        <end position="1548"/>
    </location>
</feature>
<dbReference type="InterPro" id="IPR001119">
    <property type="entry name" value="SLH_dom"/>
</dbReference>
<dbReference type="EMBL" id="WHOD01000049">
    <property type="protein sequence ID" value="NOU93536.1"/>
    <property type="molecule type" value="Genomic_DNA"/>
</dbReference>
<feature type="domain" description="SLH" evidence="5">
    <location>
        <begin position="1614"/>
        <end position="1672"/>
    </location>
</feature>
<dbReference type="Pfam" id="PF02369">
    <property type="entry name" value="Big_1"/>
    <property type="match status" value="1"/>
</dbReference>
<proteinExistence type="inferred from homology"/>
<feature type="region of interest" description="Disordered" evidence="2">
    <location>
        <begin position="83"/>
        <end position="103"/>
    </location>
</feature>
<evidence type="ECO:0008006" key="8">
    <source>
        <dbReference type="Google" id="ProtNLM"/>
    </source>
</evidence>
<accession>A0A972GMJ3</accession>
<protein>
    <recommendedName>
        <fullName evidence="8">Intimin</fullName>
    </recommendedName>
</protein>
<dbReference type="SUPFAM" id="SSF49464">
    <property type="entry name" value="Carboxypeptidase regulatory domain-like"/>
    <property type="match status" value="1"/>
</dbReference>
<keyword evidence="3" id="KW-0812">Transmembrane</keyword>
<evidence type="ECO:0000313" key="7">
    <source>
        <dbReference type="Proteomes" id="UP000641588"/>
    </source>
</evidence>
<comment type="similarity">
    <text evidence="1">Belongs to the intimin/invasin family.</text>
</comment>
<keyword evidence="3" id="KW-1133">Transmembrane helix</keyword>
<evidence type="ECO:0000259" key="5">
    <source>
        <dbReference type="PROSITE" id="PS51272"/>
    </source>
</evidence>
<dbReference type="InterPro" id="IPR001434">
    <property type="entry name" value="OmcB-like_DUF11"/>
</dbReference>
<evidence type="ECO:0000313" key="6">
    <source>
        <dbReference type="EMBL" id="NOU93536.1"/>
    </source>
</evidence>
<evidence type="ECO:0000256" key="2">
    <source>
        <dbReference type="SAM" id="MobiDB-lite"/>
    </source>
</evidence>
<dbReference type="PANTHER" id="PTHR43308">
    <property type="entry name" value="OUTER MEMBRANE PROTEIN ALPHA-RELATED"/>
    <property type="match status" value="1"/>
</dbReference>
<gene>
    <name evidence="6" type="ORF">GC093_09930</name>
</gene>
<dbReference type="PROSITE" id="PS51272">
    <property type="entry name" value="SLH"/>
    <property type="match status" value="3"/>
</dbReference>
<dbReference type="Pfam" id="PF01345">
    <property type="entry name" value="DUF11"/>
    <property type="match status" value="1"/>
</dbReference>
<dbReference type="Proteomes" id="UP000641588">
    <property type="component" value="Unassembled WGS sequence"/>
</dbReference>
<dbReference type="SMART" id="SM00634">
    <property type="entry name" value="BID_1"/>
    <property type="match status" value="1"/>
</dbReference>
<keyword evidence="7" id="KW-1185">Reference proteome</keyword>
<evidence type="ECO:0000256" key="3">
    <source>
        <dbReference type="SAM" id="Phobius"/>
    </source>
</evidence>
<dbReference type="InterPro" id="IPR008964">
    <property type="entry name" value="Invasin/intimin_cell_adhesion"/>
</dbReference>
<feature type="domain" description="Big-1" evidence="4">
    <location>
        <begin position="948"/>
        <end position="1050"/>
    </location>
</feature>
<dbReference type="PROSITE" id="PS51127">
    <property type="entry name" value="BIG1"/>
    <property type="match status" value="1"/>
</dbReference>
<evidence type="ECO:0000256" key="1">
    <source>
        <dbReference type="ARBA" id="ARBA00010116"/>
    </source>
</evidence>
<dbReference type="Gene3D" id="2.60.40.3440">
    <property type="match status" value="1"/>
</dbReference>
<reference evidence="6" key="1">
    <citation type="submission" date="2019-10" db="EMBL/GenBank/DDBJ databases">
        <title>Description of Paenibacillus glebae sp. nov.</title>
        <authorList>
            <person name="Carlier A."/>
            <person name="Qi S."/>
        </authorList>
    </citation>
    <scope>NUCLEOTIDE SEQUENCE</scope>
    <source>
        <strain evidence="6">LMG 31456</strain>
    </source>
</reference>
<dbReference type="InterPro" id="IPR051465">
    <property type="entry name" value="Cell_Envelope_Struct_Comp"/>
</dbReference>
<feature type="domain" description="SLH" evidence="5">
    <location>
        <begin position="1549"/>
        <end position="1612"/>
    </location>
</feature>